<feature type="region of interest" description="Disordered" evidence="1">
    <location>
        <begin position="255"/>
        <end position="288"/>
    </location>
</feature>
<sequence length="334" mass="35260">MCQITVRSPSGRFRTPLRLIYLGVDECQITVRCGVASLEPTERWLQGRETSIVLHDSDNAAESSLDRAEIFLALLESPGGSGVNGADVPRQADRWFSLRELRMEVTWPQTPLAARPAARASLPHPRQSDTWNAAAVRMATPVLRHSAAALAPVYRGDITDLDEEALPGFIDVFAGLPVGARGITARLVLGGRRAGLAQAASYRSSGMDLPVLAVLPPWPWMEAQRLLAQATGREVISPRGARLLQVNRLQGVAPARLSASVPSPSGGDARAPSGGPSPEGSEGAPEQDTAWTAAAARLVIDQADAAALRVAAGRCTSVLEAGRDLRPALVGGGQ</sequence>
<keyword evidence="3" id="KW-1185">Reference proteome</keyword>
<feature type="compositionally biased region" description="Low complexity" evidence="1">
    <location>
        <begin position="271"/>
        <end position="286"/>
    </location>
</feature>
<comment type="caution">
    <text evidence="2">The sequence shown here is derived from an EMBL/GenBank/DDBJ whole genome shotgun (WGS) entry which is preliminary data.</text>
</comment>
<name>A0A1S1QFN4_9ACTN</name>
<reference evidence="3" key="1">
    <citation type="submission" date="2016-07" db="EMBL/GenBank/DDBJ databases">
        <title>Frankia sp. NRRL B-16219 Genome sequencing.</title>
        <authorList>
            <person name="Ghodhbane-Gtari F."/>
            <person name="Swanson E."/>
            <person name="Gueddou A."/>
            <person name="Louati M."/>
            <person name="Nouioui I."/>
            <person name="Hezbri K."/>
            <person name="Abebe-Akele F."/>
            <person name="Simpson S."/>
            <person name="Morris K."/>
            <person name="Thomas K."/>
            <person name="Gtari M."/>
            <person name="Tisa L.S."/>
        </authorList>
    </citation>
    <scope>NUCLEOTIDE SEQUENCE [LARGE SCALE GENOMIC DNA]</scope>
    <source>
        <strain evidence="3">NRRL B-16219</strain>
    </source>
</reference>
<evidence type="ECO:0000313" key="2">
    <source>
        <dbReference type="EMBL" id="OHV31084.1"/>
    </source>
</evidence>
<dbReference type="AlphaFoldDB" id="A0A1S1QFN4"/>
<organism evidence="2 3">
    <name type="scientific">Parafrankia soli</name>
    <dbReference type="NCBI Taxonomy" id="2599596"/>
    <lineage>
        <taxon>Bacteria</taxon>
        <taxon>Bacillati</taxon>
        <taxon>Actinomycetota</taxon>
        <taxon>Actinomycetes</taxon>
        <taxon>Frankiales</taxon>
        <taxon>Frankiaceae</taxon>
        <taxon>Parafrankia</taxon>
    </lineage>
</organism>
<dbReference type="Proteomes" id="UP000179769">
    <property type="component" value="Unassembled WGS sequence"/>
</dbReference>
<dbReference type="EMBL" id="MAXA01000169">
    <property type="protein sequence ID" value="OHV31084.1"/>
    <property type="molecule type" value="Genomic_DNA"/>
</dbReference>
<gene>
    <name evidence="2" type="ORF">BBK14_16280</name>
</gene>
<protein>
    <submittedName>
        <fullName evidence="2">Uncharacterized protein</fullName>
    </submittedName>
</protein>
<proteinExistence type="predicted"/>
<evidence type="ECO:0000313" key="3">
    <source>
        <dbReference type="Proteomes" id="UP000179769"/>
    </source>
</evidence>
<evidence type="ECO:0000256" key="1">
    <source>
        <dbReference type="SAM" id="MobiDB-lite"/>
    </source>
</evidence>
<accession>A0A1S1QFN4</accession>